<proteinExistence type="predicted"/>
<accession>A0A8J5TTU4</accession>
<comment type="caution">
    <text evidence="1">The sequence shown here is derived from an EMBL/GenBank/DDBJ whole genome shotgun (WGS) entry which is preliminary data.</text>
</comment>
<gene>
    <name evidence="1" type="ORF">Hamer_G000185</name>
</gene>
<protein>
    <submittedName>
        <fullName evidence="1">Uncharacterized protein</fullName>
    </submittedName>
</protein>
<dbReference type="Proteomes" id="UP000747542">
    <property type="component" value="Unassembled WGS sequence"/>
</dbReference>
<evidence type="ECO:0000313" key="1">
    <source>
        <dbReference type="EMBL" id="KAG7176972.1"/>
    </source>
</evidence>
<reference evidence="1" key="1">
    <citation type="journal article" date="2021" name="Sci. Adv.">
        <title>The American lobster genome reveals insights on longevity, neural, and immune adaptations.</title>
        <authorList>
            <person name="Polinski J.M."/>
            <person name="Zimin A.V."/>
            <person name="Clark K.F."/>
            <person name="Kohn A.B."/>
            <person name="Sadowski N."/>
            <person name="Timp W."/>
            <person name="Ptitsyn A."/>
            <person name="Khanna P."/>
            <person name="Romanova D.Y."/>
            <person name="Williams P."/>
            <person name="Greenwood S.J."/>
            <person name="Moroz L.L."/>
            <person name="Walt D.R."/>
            <person name="Bodnar A.G."/>
        </authorList>
    </citation>
    <scope>NUCLEOTIDE SEQUENCE</scope>
    <source>
        <strain evidence="1">GMGI-L3</strain>
    </source>
</reference>
<sequence length="95" mass="9677">MEETKRDVVQTGGLLDVVLEAHHPGQSLSPVAMASQVVAGAAADGKLATVGDGQEGAGVEVVVVVVVEEVEVEVGVGVVLEDHPCLVETNSRLPP</sequence>
<dbReference type="EMBL" id="JAHLQT010002534">
    <property type="protein sequence ID" value="KAG7176972.1"/>
    <property type="molecule type" value="Genomic_DNA"/>
</dbReference>
<name>A0A8J5TTU4_HOMAM</name>
<dbReference type="AlphaFoldDB" id="A0A8J5TTU4"/>
<organism evidence="1 2">
    <name type="scientific">Homarus americanus</name>
    <name type="common">American lobster</name>
    <dbReference type="NCBI Taxonomy" id="6706"/>
    <lineage>
        <taxon>Eukaryota</taxon>
        <taxon>Metazoa</taxon>
        <taxon>Ecdysozoa</taxon>
        <taxon>Arthropoda</taxon>
        <taxon>Crustacea</taxon>
        <taxon>Multicrustacea</taxon>
        <taxon>Malacostraca</taxon>
        <taxon>Eumalacostraca</taxon>
        <taxon>Eucarida</taxon>
        <taxon>Decapoda</taxon>
        <taxon>Pleocyemata</taxon>
        <taxon>Astacidea</taxon>
        <taxon>Nephropoidea</taxon>
        <taxon>Nephropidae</taxon>
        <taxon>Homarus</taxon>
    </lineage>
</organism>
<keyword evidence="2" id="KW-1185">Reference proteome</keyword>
<evidence type="ECO:0000313" key="2">
    <source>
        <dbReference type="Proteomes" id="UP000747542"/>
    </source>
</evidence>